<name>A0A1X7ARF7_9GAMM</name>
<dbReference type="EMBL" id="FWPT01000015">
    <property type="protein sequence ID" value="SMA50679.1"/>
    <property type="molecule type" value="Genomic_DNA"/>
</dbReference>
<accession>A0A1X7ARF7</accession>
<dbReference type="Pfam" id="PF01633">
    <property type="entry name" value="Choline_kinase"/>
    <property type="match status" value="1"/>
</dbReference>
<dbReference type="InterPro" id="IPR052077">
    <property type="entry name" value="CcrZ_PhaseVar_Mediator"/>
</dbReference>
<dbReference type="Proteomes" id="UP000196573">
    <property type="component" value="Unassembled WGS sequence"/>
</dbReference>
<dbReference type="AlphaFoldDB" id="A0A1X7ARF7"/>
<dbReference type="PANTHER" id="PTHR40086">
    <property type="entry name" value="PHOSPHOTRANSFERASE YTMP-RELATED"/>
    <property type="match status" value="1"/>
</dbReference>
<dbReference type="GO" id="GO:0016301">
    <property type="term" value="F:kinase activity"/>
    <property type="evidence" value="ECO:0007669"/>
    <property type="project" value="UniProtKB-KW"/>
</dbReference>
<organism evidence="1 2">
    <name type="scientific">Parendozoicomonas haliclonae</name>
    <dbReference type="NCBI Taxonomy" id="1960125"/>
    <lineage>
        <taxon>Bacteria</taxon>
        <taxon>Pseudomonadati</taxon>
        <taxon>Pseudomonadota</taxon>
        <taxon>Gammaproteobacteria</taxon>
        <taxon>Oceanospirillales</taxon>
        <taxon>Endozoicomonadaceae</taxon>
        <taxon>Parendozoicomonas</taxon>
    </lineage>
</organism>
<keyword evidence="2" id="KW-1185">Reference proteome</keyword>
<evidence type="ECO:0000313" key="2">
    <source>
        <dbReference type="Proteomes" id="UP000196573"/>
    </source>
</evidence>
<gene>
    <name evidence="1" type="ORF">EHSB41UT_04496</name>
</gene>
<dbReference type="RefSeq" id="WP_087113118.1">
    <property type="nucleotide sequence ID" value="NZ_CBCSCN010000015.1"/>
</dbReference>
<evidence type="ECO:0000313" key="1">
    <source>
        <dbReference type="EMBL" id="SMA50679.1"/>
    </source>
</evidence>
<dbReference type="OrthoDB" id="179763at2"/>
<keyword evidence="1" id="KW-0418">Kinase</keyword>
<proteinExistence type="predicted"/>
<reference evidence="1 2" key="1">
    <citation type="submission" date="2017-03" db="EMBL/GenBank/DDBJ databases">
        <authorList>
            <person name="Afonso C.L."/>
            <person name="Miller P.J."/>
            <person name="Scott M.A."/>
            <person name="Spackman E."/>
            <person name="Goraichik I."/>
            <person name="Dimitrov K.M."/>
            <person name="Suarez D.L."/>
            <person name="Swayne D.E."/>
        </authorList>
    </citation>
    <scope>NUCLEOTIDE SEQUENCE [LARGE SCALE GENOMIC DNA]</scope>
    <source>
        <strain evidence="1">SB41UT1</strain>
    </source>
</reference>
<dbReference type="CDD" id="cd05151">
    <property type="entry name" value="ChoK-like"/>
    <property type="match status" value="1"/>
</dbReference>
<protein>
    <submittedName>
        <fullName evidence="1">Thiamine kinase</fullName>
    </submittedName>
</protein>
<dbReference type="InterPro" id="IPR011009">
    <property type="entry name" value="Kinase-like_dom_sf"/>
</dbReference>
<dbReference type="Gene3D" id="3.90.1200.10">
    <property type="match status" value="1"/>
</dbReference>
<dbReference type="SUPFAM" id="SSF56112">
    <property type="entry name" value="Protein kinase-like (PK-like)"/>
    <property type="match status" value="1"/>
</dbReference>
<keyword evidence="1" id="KW-0808">Transferase</keyword>
<dbReference type="Gene3D" id="3.30.200.20">
    <property type="entry name" value="Phosphorylase Kinase, domain 1"/>
    <property type="match status" value="1"/>
</dbReference>
<sequence>MDVWPQKLFSTLESAFEYCPLTPKEADEFVRLVPEASVVNEVARGMGIRERDIDWLYPLSGGMTNNNYLFRVVGSAQSAGMYVVRIPGAGTSELIDRGREQQCLQAIAEADLDTRTCYLNPGRGIKVTQFITGKTYQPDDVYGQRSLIIGLLKKLHQLPCRQVPHYSFDDELSHYTQLAVDANAELPENWRQCVEQLQQWQSRLQPQVTCLCHNDLVPANFIEGQDRLYLIDWEYAGKNDPLFDIASCVNEAELPNEQGLQLLQDYLGHPPTLAEIERFHFWMTAQHLLWSIWAFYKVQAGDSTLKGYAVDRYRKAEAGLKACN</sequence>
<dbReference type="PANTHER" id="PTHR40086:SF1">
    <property type="entry name" value="CELL CYCLE REGULATOR CCRZ"/>
    <property type="match status" value="1"/>
</dbReference>